<keyword evidence="4 10" id="KW-0812">Transmembrane</keyword>
<evidence type="ECO:0000256" key="5">
    <source>
        <dbReference type="ARBA" id="ARBA00022989"/>
    </source>
</evidence>
<dbReference type="InterPro" id="IPR036019">
    <property type="entry name" value="MscL_channel"/>
</dbReference>
<protein>
    <submittedName>
        <fullName evidence="11">Large conductance mechanosensitive channel protein MscL</fullName>
    </submittedName>
</protein>
<keyword evidence="3" id="KW-1003">Cell membrane</keyword>
<feature type="transmembrane region" description="Helical" evidence="10">
    <location>
        <begin position="12"/>
        <end position="34"/>
    </location>
</feature>
<dbReference type="PANTHER" id="PTHR30266:SF2">
    <property type="entry name" value="LARGE-CONDUCTANCE MECHANOSENSITIVE CHANNEL"/>
    <property type="match status" value="1"/>
</dbReference>
<keyword evidence="12" id="KW-1185">Reference proteome</keyword>
<dbReference type="Pfam" id="PF01741">
    <property type="entry name" value="MscL"/>
    <property type="match status" value="1"/>
</dbReference>
<organism evidence="11 12">
    <name type="scientific">Dactylosporangium cerinum</name>
    <dbReference type="NCBI Taxonomy" id="1434730"/>
    <lineage>
        <taxon>Bacteria</taxon>
        <taxon>Bacillati</taxon>
        <taxon>Actinomycetota</taxon>
        <taxon>Actinomycetes</taxon>
        <taxon>Micromonosporales</taxon>
        <taxon>Micromonosporaceae</taxon>
        <taxon>Dactylosporangium</taxon>
    </lineage>
</organism>
<comment type="caution">
    <text evidence="11">The sequence shown here is derived from an EMBL/GenBank/DDBJ whole genome shotgun (WGS) entry which is preliminary data.</text>
</comment>
<keyword evidence="8" id="KW-0407">Ion channel</keyword>
<feature type="transmembrane region" description="Helical" evidence="10">
    <location>
        <begin position="76"/>
        <end position="98"/>
    </location>
</feature>
<keyword evidence="2" id="KW-0813">Transport</keyword>
<evidence type="ECO:0000256" key="8">
    <source>
        <dbReference type="ARBA" id="ARBA00023303"/>
    </source>
</evidence>
<dbReference type="RefSeq" id="WP_380115476.1">
    <property type="nucleotide sequence ID" value="NZ_JBHSIU010000015.1"/>
</dbReference>
<dbReference type="NCBIfam" id="TIGR00220">
    <property type="entry name" value="mscL"/>
    <property type="match status" value="1"/>
</dbReference>
<comment type="subcellular location">
    <subcellularLocation>
        <location evidence="1">Membrane</location>
        <topology evidence="1">Multi-pass membrane protein</topology>
    </subcellularLocation>
</comment>
<feature type="compositionally biased region" description="Basic and acidic residues" evidence="9">
    <location>
        <begin position="170"/>
        <end position="186"/>
    </location>
</feature>
<evidence type="ECO:0000256" key="9">
    <source>
        <dbReference type="SAM" id="MobiDB-lite"/>
    </source>
</evidence>
<dbReference type="PANTHER" id="PTHR30266">
    <property type="entry name" value="MECHANOSENSITIVE CHANNEL MSCL"/>
    <property type="match status" value="1"/>
</dbReference>
<proteinExistence type="predicted"/>
<evidence type="ECO:0000313" key="11">
    <source>
        <dbReference type="EMBL" id="MFC4999133.1"/>
    </source>
</evidence>
<evidence type="ECO:0000256" key="1">
    <source>
        <dbReference type="ARBA" id="ARBA00004141"/>
    </source>
</evidence>
<evidence type="ECO:0000256" key="2">
    <source>
        <dbReference type="ARBA" id="ARBA00022448"/>
    </source>
</evidence>
<evidence type="ECO:0000256" key="4">
    <source>
        <dbReference type="ARBA" id="ARBA00022692"/>
    </source>
</evidence>
<evidence type="ECO:0000256" key="10">
    <source>
        <dbReference type="SAM" id="Phobius"/>
    </source>
</evidence>
<dbReference type="InterPro" id="IPR037673">
    <property type="entry name" value="MSC/AndL"/>
</dbReference>
<reference evidence="12" key="1">
    <citation type="journal article" date="2019" name="Int. J. Syst. Evol. Microbiol.">
        <title>The Global Catalogue of Microorganisms (GCM) 10K type strain sequencing project: providing services to taxonomists for standard genome sequencing and annotation.</title>
        <authorList>
            <consortium name="The Broad Institute Genomics Platform"/>
            <consortium name="The Broad Institute Genome Sequencing Center for Infectious Disease"/>
            <person name="Wu L."/>
            <person name="Ma J."/>
        </authorList>
    </citation>
    <scope>NUCLEOTIDE SEQUENCE [LARGE SCALE GENOMIC DNA]</scope>
    <source>
        <strain evidence="12">CGMCC 4.7152</strain>
    </source>
</reference>
<keyword evidence="7 10" id="KW-0472">Membrane</keyword>
<dbReference type="InterPro" id="IPR001185">
    <property type="entry name" value="MS_channel"/>
</dbReference>
<keyword evidence="6" id="KW-0406">Ion transport</keyword>
<sequence length="230" mass="24970">MRKLWAEFKAIAIGGTVLDLALGFIIGSAFATLVQSFVTNLFLQAVASVVGEPDFQKLEITVHRTPIRYGLFLNDLLQFLLLAVALFVIIKFMTWIGVERGRSLDTRQCPFCYDRVPTAALLCRSCGQQLVEDLPTLAQAEFLQDEREARRWPTLPALPPIAIPRRRPPGGRDEPPGGRDETRDEPPGGPDETPAADGPSSSGDESLAGRSAASGTPERAPEPPPQRPGG</sequence>
<name>A0ABV9VV54_9ACTN</name>
<gene>
    <name evidence="11" type="primary">mscL</name>
    <name evidence="11" type="ORF">ACFPIJ_14955</name>
</gene>
<keyword evidence="5 10" id="KW-1133">Transmembrane helix</keyword>
<evidence type="ECO:0000313" key="12">
    <source>
        <dbReference type="Proteomes" id="UP001595912"/>
    </source>
</evidence>
<evidence type="ECO:0000256" key="6">
    <source>
        <dbReference type="ARBA" id="ARBA00023065"/>
    </source>
</evidence>
<dbReference type="Gene3D" id="1.10.1200.120">
    <property type="entry name" value="Large-conductance mechanosensitive channel, MscL, domain 1"/>
    <property type="match status" value="1"/>
</dbReference>
<evidence type="ECO:0000256" key="3">
    <source>
        <dbReference type="ARBA" id="ARBA00022475"/>
    </source>
</evidence>
<dbReference type="SUPFAM" id="SSF81330">
    <property type="entry name" value="Gated mechanosensitive channel"/>
    <property type="match status" value="1"/>
</dbReference>
<evidence type="ECO:0000256" key="7">
    <source>
        <dbReference type="ARBA" id="ARBA00023136"/>
    </source>
</evidence>
<dbReference type="EMBL" id="JBHSIU010000015">
    <property type="protein sequence ID" value="MFC4999133.1"/>
    <property type="molecule type" value="Genomic_DNA"/>
</dbReference>
<accession>A0ABV9VV54</accession>
<dbReference type="Proteomes" id="UP001595912">
    <property type="component" value="Unassembled WGS sequence"/>
</dbReference>
<feature type="region of interest" description="Disordered" evidence="9">
    <location>
        <begin position="153"/>
        <end position="230"/>
    </location>
</feature>